<feature type="region of interest" description="Disordered" evidence="1">
    <location>
        <begin position="168"/>
        <end position="222"/>
    </location>
</feature>
<reference evidence="2" key="1">
    <citation type="submission" date="2022-12" db="EMBL/GenBank/DDBJ databases">
        <title>Genome assemblies of Blomia tropicalis.</title>
        <authorList>
            <person name="Cui Y."/>
        </authorList>
    </citation>
    <scope>NUCLEOTIDE SEQUENCE</scope>
    <source>
        <tissue evidence="2">Adult mites</tissue>
    </source>
</reference>
<feature type="compositionally biased region" description="Low complexity" evidence="1">
    <location>
        <begin position="395"/>
        <end position="410"/>
    </location>
</feature>
<feature type="region of interest" description="Disordered" evidence="1">
    <location>
        <begin position="344"/>
        <end position="374"/>
    </location>
</feature>
<evidence type="ECO:0000313" key="3">
    <source>
        <dbReference type="Proteomes" id="UP001142055"/>
    </source>
</evidence>
<dbReference type="Proteomes" id="UP001142055">
    <property type="component" value="Chromosome 1"/>
</dbReference>
<organism evidence="2 3">
    <name type="scientific">Blomia tropicalis</name>
    <name type="common">Mite</name>
    <dbReference type="NCBI Taxonomy" id="40697"/>
    <lineage>
        <taxon>Eukaryota</taxon>
        <taxon>Metazoa</taxon>
        <taxon>Ecdysozoa</taxon>
        <taxon>Arthropoda</taxon>
        <taxon>Chelicerata</taxon>
        <taxon>Arachnida</taxon>
        <taxon>Acari</taxon>
        <taxon>Acariformes</taxon>
        <taxon>Sarcoptiformes</taxon>
        <taxon>Astigmata</taxon>
        <taxon>Glycyphagoidea</taxon>
        <taxon>Echimyopodidae</taxon>
        <taxon>Blomia</taxon>
    </lineage>
</organism>
<evidence type="ECO:0000256" key="1">
    <source>
        <dbReference type="SAM" id="MobiDB-lite"/>
    </source>
</evidence>
<comment type="caution">
    <text evidence="2">The sequence shown here is derived from an EMBL/GenBank/DDBJ whole genome shotgun (WGS) entry which is preliminary data.</text>
</comment>
<feature type="region of interest" description="Disordered" evidence="1">
    <location>
        <begin position="395"/>
        <end position="447"/>
    </location>
</feature>
<dbReference type="EMBL" id="JAPWDV010000001">
    <property type="protein sequence ID" value="KAJ6225777.1"/>
    <property type="molecule type" value="Genomic_DNA"/>
</dbReference>
<evidence type="ECO:0000313" key="2">
    <source>
        <dbReference type="EMBL" id="KAJ6225777.1"/>
    </source>
</evidence>
<protein>
    <submittedName>
        <fullName evidence="2">Uncharacterized protein</fullName>
    </submittedName>
</protein>
<name>A0A9Q0MK46_BLOTA</name>
<sequence length="916" mass="104856">MDTQQQKQVTNHSNLIDAKAIPFNLMFPIPIPEPPRVISNGPYVPDISITSEVDSTRDRYVNSNPVASTQTNQQQQSIIPNKIKLKQNRMPLKTTIHPTDSVLRQLRQRYGVIPVDINDCGYSSDETNKPQIINNKPKSTKTFVKTAKENVLRKQMYQVQSDLRMHIEKLQPLNTSTKKSKSKSVTEDEETEPNTSTSSGSSSGISSQESSEDKTSCSCKTKMLPTQPTNIVSTRLNQELLSPSSSSTTEHEQMLECIRKQNLQLQQISSQMEQLLRIHQNSDNKAVNKCKTTNSIKLDNNFDEQSCTKCKKLPSTRKFKHPSAVINVPSSSEFIDSSIERARQAMKKNLQHSASSDEDEPSKQSVDSTKFKNRQSEDFYTNMITTINSILIRNSSMESSNNSDMRASSESNDRRSSSPSLENINSDRDESGIFIRSTSKPKTQRIHKQTEIKMQATTKAFTPTTSSPKVTTRVRKRYLHSEQSLYIQKLASKYELEDVYVDDDDEIRIDEEDSFQRYLNQRTNRLKANQDRNKSNRLLKLQEEDEHIKVYGLPDHNTSFATKNYLDKYGLHCSTPVNLKQNNCRIQHRTVTRPKQMVETLFEVDESRSSVEGSNHRLEGTEMIKGDNNCQPRIESDETFNLLSLIIDDDDNVWYQMMQFASPFMDDEPYPSLSNERMKLAPFGTNTIVTIPPEVYRPTLRLKVYDSSSNISIDTIALIDTGMAFSSITRRLVEQLKFVAKPTNYPQNGIQLFVRVEIQSINKNDETQESVQANLLVLEQFNHLYEMIPSNELYDFAMNQFHVELSNDYCKQSNGLRWRPCDLIIGQDLLNTHFLIGEKSKMTNELELLPTKFGYALYGVFDSINHQVENIHHSKIDQPVLQITQSSLNYQDLSILNKKPFLISLICEFILLNSLI</sequence>
<accession>A0A9Q0MK46</accession>
<keyword evidence="3" id="KW-1185">Reference proteome</keyword>
<gene>
    <name evidence="2" type="ORF">RDWZM_004322</name>
</gene>
<feature type="compositionally biased region" description="Low complexity" evidence="1">
    <location>
        <begin position="193"/>
        <end position="209"/>
    </location>
</feature>
<dbReference type="AlphaFoldDB" id="A0A9Q0MK46"/>
<proteinExistence type="predicted"/>